<reference evidence="1 2" key="2">
    <citation type="submission" date="2015-05" db="EMBL/GenBank/DDBJ databases">
        <title>Lifestyle Evolution in Cyanobacterial Symbionts of Sponges.</title>
        <authorList>
            <person name="Burgsdorf I."/>
            <person name="Slaby B.M."/>
            <person name="Handley K.M."/>
            <person name="Haber M."/>
            <person name="Blom J."/>
            <person name="Marshall C.W."/>
            <person name="Gilbert J.A."/>
            <person name="Hentschel U."/>
            <person name="Steindler L."/>
        </authorList>
    </citation>
    <scope>NUCLEOTIDE SEQUENCE [LARGE SCALE GENOMIC DNA]</scope>
    <source>
        <strain evidence="1">15L</strain>
    </source>
</reference>
<name>A0A0G8AXI6_9SYNE</name>
<evidence type="ECO:0000313" key="1">
    <source>
        <dbReference type="EMBL" id="KKZ13891.1"/>
    </source>
</evidence>
<organism evidence="1 2">
    <name type="scientific">Candidatus Synechococcus spongiarum 15L</name>
    <dbReference type="NCBI Taxonomy" id="1608419"/>
    <lineage>
        <taxon>Bacteria</taxon>
        <taxon>Bacillati</taxon>
        <taxon>Cyanobacteriota</taxon>
        <taxon>Cyanophyceae</taxon>
        <taxon>Synechococcales</taxon>
        <taxon>Synechococcaceae</taxon>
        <taxon>Synechococcus</taxon>
    </lineage>
</organism>
<sequence>MDKPWYRLPVGFLALVNHRLMAWVAESGGSTFLFGEPMHHPLQPNDGFEINNHIPISSLAIKIFKVVNKLLKLIRVFELLGRSTARVPIPCAHPAAHVLNVVPHQGREAVMQAQHQTNPLICARGNGAGSLAGIKE</sequence>
<reference evidence="1 2" key="1">
    <citation type="submission" date="2015-02" db="EMBL/GenBank/DDBJ databases">
        <authorList>
            <person name="Slaby B."/>
            <person name="Hentschel U."/>
        </authorList>
    </citation>
    <scope>NUCLEOTIDE SEQUENCE [LARGE SCALE GENOMIC DNA]</scope>
    <source>
        <strain evidence="1">15L</strain>
    </source>
</reference>
<evidence type="ECO:0000313" key="2">
    <source>
        <dbReference type="Proteomes" id="UP000035037"/>
    </source>
</evidence>
<gene>
    <name evidence="1" type="ORF">TQ37_02945</name>
</gene>
<protein>
    <submittedName>
        <fullName evidence="1">Uncharacterized protein</fullName>
    </submittedName>
</protein>
<accession>A0A0G8AXI6</accession>
<dbReference type="AlphaFoldDB" id="A0A0G8AXI6"/>
<comment type="caution">
    <text evidence="1">The sequence shown here is derived from an EMBL/GenBank/DDBJ whole genome shotgun (WGS) entry which is preliminary data.</text>
</comment>
<dbReference type="Proteomes" id="UP000035037">
    <property type="component" value="Unassembled WGS sequence"/>
</dbReference>
<proteinExistence type="predicted"/>
<dbReference type="EMBL" id="JYFQ01000064">
    <property type="protein sequence ID" value="KKZ13891.1"/>
    <property type="molecule type" value="Genomic_DNA"/>
</dbReference>